<accession>A0ABQ5CB29</accession>
<evidence type="ECO:0000256" key="1">
    <source>
        <dbReference type="SAM" id="MobiDB-lite"/>
    </source>
</evidence>
<name>A0ABQ5CB29_9ASTR</name>
<protein>
    <recommendedName>
        <fullName evidence="4">Retrovirus-related Pol polyprotein from transposon TNT 1-94</fullName>
    </recommendedName>
</protein>
<reference evidence="2" key="1">
    <citation type="journal article" date="2022" name="Int. J. Mol. Sci.">
        <title>Draft Genome of Tanacetum Coccineum: Genomic Comparison of Closely Related Tanacetum-Family Plants.</title>
        <authorList>
            <person name="Yamashiro T."/>
            <person name="Shiraishi A."/>
            <person name="Nakayama K."/>
            <person name="Satake H."/>
        </authorList>
    </citation>
    <scope>NUCLEOTIDE SEQUENCE</scope>
</reference>
<sequence length="932" mass="106262">MENKLKCPSSFTKATSSKAKLPFLRTVKALIDLYEEKLTLRVGNEPFSGSTTNHSDALPPSFSPVKTSDNLEEFADELTLLKKGVQKENFQVYSNPLFEFDYDFNSSNENPLFNEKDEDVKNKNSNISNSDEPVLLNTPLTDKVECFDPEDEVDEIDTFLAMEVSSNFEEGYFDSEGEVIFLENLLSDDTTHNLAPEMISDHEPEQNESSITFSPWSDPLHHEFAGELIALPLRIAREHEEYLSRMTLLCEISTSRSQENVHANPSSIIESLPVSLIPVEDSDPVQEEIDIFLVPDDLIPPGVENDDFEDEDNSTLLLEHESHNLDHQDNPSSPRPPPEPPDVKIRLEPDTAMNDEDFNQGEIVLSLNVEDVNSFTFVIWTFLLFFTYSEDSPVNLSLRSPSNTKENRIMDLKLEYQTFRAKPFKSLLQTYTRYKTMLNELTNDGVTLSKHEINMGFVNSLPEKWLSFSQGLRNANHTKTLDLADIYGDSPISIAFFSNSIVQDFQENSDDEADKRSIEEYLRDLELEFHKRALLANSKFQKDYKAEYKKMKAKLALLEASPSTSQSPKLFQSKNKGLVAETFDWDEEEVVDDEEMTQVNVLMALAADELYVGKNHARNGEWIDITMKKVNILLSMDEDSDWQTYLKYINIDLKYVKEQRLNLLSKHNKIIFELNKCRDVLALKQAKLEAGASPSSEVMTLNYQDHSPRERPGLGVMKHTNLETQESLSKNVSKTVTVCDTEPITSLVPAEVKINDQESKIDELAKLVQMLMDEKINSTQKIQESKYDHKTLDHDIYVASLKSSKNYKARPYQYASPSKQILKSKAKPYPPCTHCGFNDHHPDDYRNYPECEICRSYDHFTSGYNHVIHVNEGVLAESSQSNESSIGVSCTTCGSKVHSATDHNEFEHFKRGDKIQATKVGEPTKKWVHKQN</sequence>
<gene>
    <name evidence="2" type="ORF">Tco_0894177</name>
</gene>
<proteinExistence type="predicted"/>
<comment type="caution">
    <text evidence="2">The sequence shown here is derived from an EMBL/GenBank/DDBJ whole genome shotgun (WGS) entry which is preliminary data.</text>
</comment>
<feature type="region of interest" description="Disordered" evidence="1">
    <location>
        <begin position="323"/>
        <end position="346"/>
    </location>
</feature>
<evidence type="ECO:0008006" key="4">
    <source>
        <dbReference type="Google" id="ProtNLM"/>
    </source>
</evidence>
<dbReference type="Proteomes" id="UP001151760">
    <property type="component" value="Unassembled WGS sequence"/>
</dbReference>
<organism evidence="2 3">
    <name type="scientific">Tanacetum coccineum</name>
    <dbReference type="NCBI Taxonomy" id="301880"/>
    <lineage>
        <taxon>Eukaryota</taxon>
        <taxon>Viridiplantae</taxon>
        <taxon>Streptophyta</taxon>
        <taxon>Embryophyta</taxon>
        <taxon>Tracheophyta</taxon>
        <taxon>Spermatophyta</taxon>
        <taxon>Magnoliopsida</taxon>
        <taxon>eudicotyledons</taxon>
        <taxon>Gunneridae</taxon>
        <taxon>Pentapetalae</taxon>
        <taxon>asterids</taxon>
        <taxon>campanulids</taxon>
        <taxon>Asterales</taxon>
        <taxon>Asteraceae</taxon>
        <taxon>Asteroideae</taxon>
        <taxon>Anthemideae</taxon>
        <taxon>Anthemidinae</taxon>
        <taxon>Tanacetum</taxon>
    </lineage>
</organism>
<reference evidence="2" key="2">
    <citation type="submission" date="2022-01" db="EMBL/GenBank/DDBJ databases">
        <authorList>
            <person name="Yamashiro T."/>
            <person name="Shiraishi A."/>
            <person name="Satake H."/>
            <person name="Nakayama K."/>
        </authorList>
    </citation>
    <scope>NUCLEOTIDE SEQUENCE</scope>
</reference>
<evidence type="ECO:0000313" key="2">
    <source>
        <dbReference type="EMBL" id="GJT24240.1"/>
    </source>
</evidence>
<dbReference type="EMBL" id="BQNB010014120">
    <property type="protein sequence ID" value="GJT24240.1"/>
    <property type="molecule type" value="Genomic_DNA"/>
</dbReference>
<evidence type="ECO:0000313" key="3">
    <source>
        <dbReference type="Proteomes" id="UP001151760"/>
    </source>
</evidence>
<feature type="region of interest" description="Disordered" evidence="1">
    <location>
        <begin position="115"/>
        <end position="134"/>
    </location>
</feature>
<keyword evidence="3" id="KW-1185">Reference proteome</keyword>